<evidence type="ECO:0000313" key="2">
    <source>
        <dbReference type="EMBL" id="KKL65965.1"/>
    </source>
</evidence>
<protein>
    <submittedName>
        <fullName evidence="2">Uncharacterized protein</fullName>
    </submittedName>
</protein>
<proteinExistence type="predicted"/>
<reference evidence="2" key="1">
    <citation type="journal article" date="2015" name="Nature">
        <title>Complex archaea that bridge the gap between prokaryotes and eukaryotes.</title>
        <authorList>
            <person name="Spang A."/>
            <person name="Saw J.H."/>
            <person name="Jorgensen S.L."/>
            <person name="Zaremba-Niedzwiedzka K."/>
            <person name="Martijn J."/>
            <person name="Lind A.E."/>
            <person name="van Eijk R."/>
            <person name="Schleper C."/>
            <person name="Guy L."/>
            <person name="Ettema T.J."/>
        </authorList>
    </citation>
    <scope>NUCLEOTIDE SEQUENCE</scope>
</reference>
<comment type="caution">
    <text evidence="2">The sequence shown here is derived from an EMBL/GenBank/DDBJ whole genome shotgun (WGS) entry which is preliminary data.</text>
</comment>
<sequence length="219" mass="22795">MKIVSGTYIAGANAANIECGFIPDYVELWTAVNGTELVYHWSKVFGDTSALTGQYGILDTAGVKSVPTTAATGIIAYDATALSVMLPNPAGGADLRADLPSAYTVALSTAATARTATALGSIVKPSLGNENGLLAECTTAGTGSAEPTWPTIAGETVVDNSVTWTMREWKTEARGVKGFTVGATVCSDGEIHVFRAEQHDRAEDMGDNGLIDPSRFDNT</sequence>
<dbReference type="EMBL" id="LAZR01027360">
    <property type="protein sequence ID" value="KKL65965.1"/>
    <property type="molecule type" value="Genomic_DNA"/>
</dbReference>
<accession>A0A0F9G8W6</accession>
<feature type="region of interest" description="Disordered" evidence="1">
    <location>
        <begin position="198"/>
        <end position="219"/>
    </location>
</feature>
<gene>
    <name evidence="2" type="ORF">LCGC14_2149710</name>
</gene>
<organism evidence="2">
    <name type="scientific">marine sediment metagenome</name>
    <dbReference type="NCBI Taxonomy" id="412755"/>
    <lineage>
        <taxon>unclassified sequences</taxon>
        <taxon>metagenomes</taxon>
        <taxon>ecological metagenomes</taxon>
    </lineage>
</organism>
<evidence type="ECO:0000256" key="1">
    <source>
        <dbReference type="SAM" id="MobiDB-lite"/>
    </source>
</evidence>
<dbReference type="AlphaFoldDB" id="A0A0F9G8W6"/>
<name>A0A0F9G8W6_9ZZZZ</name>